<name>A0AC61L2T3_9EURY</name>
<sequence>MIRTIVLSGDRMLIQAGDGIVADSDTMYEYQEIERKMTATVKVIE</sequence>
<gene>
    <name evidence="1" type="ORF">C4B59_07725</name>
</gene>
<protein>
    <submittedName>
        <fullName evidence="1">Uncharacterized protein</fullName>
    </submittedName>
</protein>
<evidence type="ECO:0000313" key="2">
    <source>
        <dbReference type="Proteomes" id="UP000248329"/>
    </source>
</evidence>
<organism evidence="1 2">
    <name type="scientific">Candidatus Methanogaster sp</name>
    <dbReference type="NCBI Taxonomy" id="3386292"/>
    <lineage>
        <taxon>Archaea</taxon>
        <taxon>Methanobacteriati</taxon>
        <taxon>Methanobacteriota</taxon>
        <taxon>Stenosarchaea group</taxon>
        <taxon>Methanomicrobia</taxon>
        <taxon>Methanosarcinales</taxon>
        <taxon>ANME-2 cluster</taxon>
        <taxon>Candidatus Methanogasteraceae</taxon>
        <taxon>Candidatus Methanogaster</taxon>
    </lineage>
</organism>
<proteinExistence type="predicted"/>
<evidence type="ECO:0000313" key="1">
    <source>
        <dbReference type="EMBL" id="PXF60711.1"/>
    </source>
</evidence>
<reference evidence="1" key="1">
    <citation type="submission" date="2018-01" db="EMBL/GenBank/DDBJ databases">
        <authorList>
            <person name="Krukenberg V."/>
        </authorList>
    </citation>
    <scope>NUCLEOTIDE SEQUENCE</scope>
    <source>
        <strain evidence="1">E20ANME2</strain>
    </source>
</reference>
<dbReference type="Proteomes" id="UP000248329">
    <property type="component" value="Unassembled WGS sequence"/>
</dbReference>
<comment type="caution">
    <text evidence="1">The sequence shown here is derived from an EMBL/GenBank/DDBJ whole genome shotgun (WGS) entry which is preliminary data.</text>
</comment>
<dbReference type="EMBL" id="PQXF01000012">
    <property type="protein sequence ID" value="PXF60711.1"/>
    <property type="molecule type" value="Genomic_DNA"/>
</dbReference>
<accession>A0AC61L2T3</accession>